<dbReference type="Proteomes" id="UP000269721">
    <property type="component" value="Unassembled WGS sequence"/>
</dbReference>
<dbReference type="EMBL" id="KZ997485">
    <property type="protein sequence ID" value="RKO87355.1"/>
    <property type="molecule type" value="Genomic_DNA"/>
</dbReference>
<reference evidence="3" key="1">
    <citation type="journal article" date="2018" name="Nat. Microbiol.">
        <title>Leveraging single-cell genomics to expand the fungal tree of life.</title>
        <authorList>
            <person name="Ahrendt S.R."/>
            <person name="Quandt C.A."/>
            <person name="Ciobanu D."/>
            <person name="Clum A."/>
            <person name="Salamov A."/>
            <person name="Andreopoulos B."/>
            <person name="Cheng J.F."/>
            <person name="Woyke T."/>
            <person name="Pelin A."/>
            <person name="Henrissat B."/>
            <person name="Reynolds N.K."/>
            <person name="Benny G.L."/>
            <person name="Smith M.E."/>
            <person name="James T.Y."/>
            <person name="Grigoriev I.V."/>
        </authorList>
    </citation>
    <scope>NUCLEOTIDE SEQUENCE [LARGE SCALE GENOMIC DNA]</scope>
</reference>
<name>A0A4P9W7J9_9FUNG</name>
<evidence type="ECO:0000313" key="2">
    <source>
        <dbReference type="EMBL" id="RKO87355.1"/>
    </source>
</evidence>
<proteinExistence type="predicted"/>
<organism evidence="2 3">
    <name type="scientific">Blyttiomyces helicus</name>
    <dbReference type="NCBI Taxonomy" id="388810"/>
    <lineage>
        <taxon>Eukaryota</taxon>
        <taxon>Fungi</taxon>
        <taxon>Fungi incertae sedis</taxon>
        <taxon>Chytridiomycota</taxon>
        <taxon>Chytridiomycota incertae sedis</taxon>
        <taxon>Chytridiomycetes</taxon>
        <taxon>Chytridiomycetes incertae sedis</taxon>
        <taxon>Blyttiomyces</taxon>
    </lineage>
</organism>
<evidence type="ECO:0000313" key="3">
    <source>
        <dbReference type="Proteomes" id="UP000269721"/>
    </source>
</evidence>
<protein>
    <submittedName>
        <fullName evidence="2">Uncharacterized protein</fullName>
    </submittedName>
</protein>
<accession>A0A4P9W7J9</accession>
<keyword evidence="3" id="KW-1185">Reference proteome</keyword>
<sequence>MAVRLMGIMPRPEKGRGFNFLAGAPIVQLQRRSADPGLAGLSPPSIWNESHEVSIHNSVEDEHGGAASGVHAENREGGGGGFKVQARAAERTFHSNSCSDSAAAKLFDPCAAINWPGRRCNKKGSFRVVSFFKEISALVLSDKWTTEGRLRTFHSCGAPTVELQNRSANPGLALNWVGFGFAVLLESKRWFLIQSQLQISPAFIKGVHLVGQDCKFCGRRTSLGLWPRNIAKERCDERADPQAAFAKLHPWGPLWEGGGDEHGTRRWVEIKNGNSDTKRGRFFSCGFL</sequence>
<dbReference type="AlphaFoldDB" id="A0A4P9W7J9"/>
<gene>
    <name evidence="2" type="ORF">BDK51DRAFT_26741</name>
</gene>
<feature type="region of interest" description="Disordered" evidence="1">
    <location>
        <begin position="61"/>
        <end position="81"/>
    </location>
</feature>
<evidence type="ECO:0000256" key="1">
    <source>
        <dbReference type="SAM" id="MobiDB-lite"/>
    </source>
</evidence>